<dbReference type="InterPro" id="IPR036922">
    <property type="entry name" value="Rieske_2Fe-2S_sf"/>
</dbReference>
<evidence type="ECO:0000256" key="3">
    <source>
        <dbReference type="ARBA" id="ARBA00023004"/>
    </source>
</evidence>
<reference evidence="6 7" key="1">
    <citation type="submission" date="2024-01" db="EMBL/GenBank/DDBJ databases">
        <title>Hyphobacterium bacterium isolated from marine sediment.</title>
        <authorList>
            <person name="Zhao S."/>
        </authorList>
    </citation>
    <scope>NUCLEOTIDE SEQUENCE [LARGE SCALE GENOMIC DNA]</scope>
    <source>
        <strain evidence="6 7">Y60-23</strain>
    </source>
</reference>
<comment type="caution">
    <text evidence="6">The sequence shown here is derived from an EMBL/GenBank/DDBJ whole genome shotgun (WGS) entry which is preliminary data.</text>
</comment>
<organism evidence="6 7">
    <name type="scientific">Hyphobacterium marinum</name>
    <dbReference type="NCBI Taxonomy" id="3116574"/>
    <lineage>
        <taxon>Bacteria</taxon>
        <taxon>Pseudomonadati</taxon>
        <taxon>Pseudomonadota</taxon>
        <taxon>Alphaproteobacteria</taxon>
        <taxon>Maricaulales</taxon>
        <taxon>Maricaulaceae</taxon>
        <taxon>Hyphobacterium</taxon>
    </lineage>
</organism>
<accession>A0ABU7LUR5</accession>
<keyword evidence="3" id="KW-0408">Iron</keyword>
<dbReference type="PROSITE" id="PS51296">
    <property type="entry name" value="RIESKE"/>
    <property type="match status" value="1"/>
</dbReference>
<dbReference type="CDD" id="cd03467">
    <property type="entry name" value="Rieske"/>
    <property type="match status" value="1"/>
</dbReference>
<evidence type="ECO:0000313" key="7">
    <source>
        <dbReference type="Proteomes" id="UP001310692"/>
    </source>
</evidence>
<dbReference type="Gene3D" id="2.102.10.10">
    <property type="entry name" value="Rieske [2Fe-2S] iron-sulphur domain"/>
    <property type="match status" value="1"/>
</dbReference>
<feature type="domain" description="Rieske" evidence="5">
    <location>
        <begin position="7"/>
        <end position="109"/>
    </location>
</feature>
<evidence type="ECO:0000259" key="5">
    <source>
        <dbReference type="PROSITE" id="PS51296"/>
    </source>
</evidence>
<keyword evidence="2" id="KW-0479">Metal-binding</keyword>
<keyword evidence="1" id="KW-0001">2Fe-2S</keyword>
<keyword evidence="4" id="KW-0411">Iron-sulfur</keyword>
<evidence type="ECO:0000256" key="1">
    <source>
        <dbReference type="ARBA" id="ARBA00022714"/>
    </source>
</evidence>
<protein>
    <submittedName>
        <fullName evidence="6">Rieske (2Fe-2S) protein</fullName>
    </submittedName>
</protein>
<evidence type="ECO:0000256" key="4">
    <source>
        <dbReference type="ARBA" id="ARBA00023014"/>
    </source>
</evidence>
<dbReference type="Pfam" id="PF00355">
    <property type="entry name" value="Rieske"/>
    <property type="match status" value="1"/>
</dbReference>
<dbReference type="Proteomes" id="UP001310692">
    <property type="component" value="Unassembled WGS sequence"/>
</dbReference>
<evidence type="ECO:0000256" key="2">
    <source>
        <dbReference type="ARBA" id="ARBA00022723"/>
    </source>
</evidence>
<name>A0ABU7LUR5_9PROT</name>
<proteinExistence type="predicted"/>
<evidence type="ECO:0000313" key="6">
    <source>
        <dbReference type="EMBL" id="MEE2565284.1"/>
    </source>
</evidence>
<dbReference type="InterPro" id="IPR017941">
    <property type="entry name" value="Rieske_2Fe-2S"/>
</dbReference>
<dbReference type="EMBL" id="JAZDRO010000001">
    <property type="protein sequence ID" value="MEE2565284.1"/>
    <property type="molecule type" value="Genomic_DNA"/>
</dbReference>
<gene>
    <name evidence="6" type="ORF">V0U35_01225</name>
</gene>
<dbReference type="RefSeq" id="WP_330194822.1">
    <property type="nucleotide sequence ID" value="NZ_JAZDRO010000001.1"/>
</dbReference>
<sequence>MTLPPAGTELGRVDAIPDPGGRVADWPGLPIILARKGDEVRAYVNVCPHAGRPLNLPDGRVIAHAGTHLICPAHGAIFDILTGKGDGALVGGDALKPVPVRVENGLILAA</sequence>
<dbReference type="SUPFAM" id="SSF50022">
    <property type="entry name" value="ISP domain"/>
    <property type="match status" value="1"/>
</dbReference>
<keyword evidence="7" id="KW-1185">Reference proteome</keyword>